<dbReference type="Proteomes" id="UP000036449">
    <property type="component" value="Unassembled WGS sequence"/>
</dbReference>
<keyword evidence="2" id="KW-0547">Nucleotide-binding</keyword>
<dbReference type="OrthoDB" id="9779872at2"/>
<evidence type="ECO:0000256" key="1">
    <source>
        <dbReference type="ARBA" id="ARBA00022448"/>
    </source>
</evidence>
<dbReference type="GO" id="GO:0005886">
    <property type="term" value="C:plasma membrane"/>
    <property type="evidence" value="ECO:0007669"/>
    <property type="project" value="TreeGrafter"/>
</dbReference>
<dbReference type="InterPro" id="IPR027417">
    <property type="entry name" value="P-loop_NTPase"/>
</dbReference>
<evidence type="ECO:0000256" key="2">
    <source>
        <dbReference type="ARBA" id="ARBA00022741"/>
    </source>
</evidence>
<accession>A0A0J6TC38</accession>
<dbReference type="RefSeq" id="WP_048450561.1">
    <property type="nucleotide sequence ID" value="NZ_LABZ01000056.1"/>
</dbReference>
<evidence type="ECO:0000313" key="6">
    <source>
        <dbReference type="Proteomes" id="UP000036449"/>
    </source>
</evidence>
<dbReference type="InterPro" id="IPR003439">
    <property type="entry name" value="ABC_transporter-like_ATP-bd"/>
</dbReference>
<dbReference type="Pfam" id="PF12399">
    <property type="entry name" value="BCA_ABC_TP_C"/>
    <property type="match status" value="1"/>
</dbReference>
<dbReference type="InterPro" id="IPR032823">
    <property type="entry name" value="BCA_ABC_TP_C"/>
</dbReference>
<dbReference type="PANTHER" id="PTHR45772">
    <property type="entry name" value="CONSERVED COMPONENT OF ABC TRANSPORTER FOR NATURAL AMINO ACIDS-RELATED"/>
    <property type="match status" value="1"/>
</dbReference>
<dbReference type="InterPro" id="IPR051120">
    <property type="entry name" value="ABC_AA/LPS_Transport"/>
</dbReference>
<dbReference type="GO" id="GO:0016887">
    <property type="term" value="F:ATP hydrolysis activity"/>
    <property type="evidence" value="ECO:0007669"/>
    <property type="project" value="InterPro"/>
</dbReference>
<dbReference type="PATRIC" id="fig|1187852.3.peg.5519"/>
<dbReference type="GO" id="GO:0005524">
    <property type="term" value="F:ATP binding"/>
    <property type="evidence" value="ECO:0007669"/>
    <property type="project" value="UniProtKB-KW"/>
</dbReference>
<comment type="caution">
    <text evidence="5">The sequence shown here is derived from an EMBL/GenBank/DDBJ whole genome shotgun (WGS) entry which is preliminary data.</text>
</comment>
<sequence length="263" mass="28048">MARLSSRADTRPVLAVQDLSVRFGGFQALKEMSWSVSAGRILGIIGPNGAGKSTCFMAATNMVSHGGSIRLDGADVTGKPAHDLPRAGLRRTFQQNAFFGGMTVLENMAAALMESRPSPLAQSVFLPWIEARRRNAIEEEARTHLLAYHVPESAHGRLPGELSYGTQRMLSIALAAAPGARVVLLDEPAAGLGGPDMIALRGVLERMRDDGLAVVLIEHHMDLVMAIADEVVVLELGQVIATGRPADIQADPRVLEAYLGRAA</sequence>
<feature type="domain" description="ABC transporter" evidence="4">
    <location>
        <begin position="14"/>
        <end position="261"/>
    </location>
</feature>
<evidence type="ECO:0000313" key="5">
    <source>
        <dbReference type="EMBL" id="KMO43178.1"/>
    </source>
</evidence>
<dbReference type="SUPFAM" id="SSF52540">
    <property type="entry name" value="P-loop containing nucleoside triphosphate hydrolases"/>
    <property type="match status" value="1"/>
</dbReference>
<dbReference type="PROSITE" id="PS50893">
    <property type="entry name" value="ABC_TRANSPORTER_2"/>
    <property type="match status" value="1"/>
</dbReference>
<dbReference type="EMBL" id="LABZ01000056">
    <property type="protein sequence ID" value="KMO43178.1"/>
    <property type="molecule type" value="Genomic_DNA"/>
</dbReference>
<protein>
    <recommendedName>
        <fullName evidence="4">ABC transporter domain-containing protein</fullName>
    </recommendedName>
</protein>
<keyword evidence="3" id="KW-0067">ATP-binding</keyword>
<keyword evidence="1" id="KW-0813">Transport</keyword>
<organism evidence="5 6">
    <name type="scientific">Methylobacterium tarhaniae</name>
    <dbReference type="NCBI Taxonomy" id="1187852"/>
    <lineage>
        <taxon>Bacteria</taxon>
        <taxon>Pseudomonadati</taxon>
        <taxon>Pseudomonadota</taxon>
        <taxon>Alphaproteobacteria</taxon>
        <taxon>Hyphomicrobiales</taxon>
        <taxon>Methylobacteriaceae</taxon>
        <taxon>Methylobacterium</taxon>
    </lineage>
</organism>
<proteinExistence type="predicted"/>
<dbReference type="AlphaFoldDB" id="A0A0J6TC38"/>
<dbReference type="Pfam" id="PF00005">
    <property type="entry name" value="ABC_tran"/>
    <property type="match status" value="1"/>
</dbReference>
<dbReference type="Gene3D" id="3.40.50.300">
    <property type="entry name" value="P-loop containing nucleotide triphosphate hydrolases"/>
    <property type="match status" value="1"/>
</dbReference>
<dbReference type="InterPro" id="IPR003593">
    <property type="entry name" value="AAA+_ATPase"/>
</dbReference>
<evidence type="ECO:0000256" key="3">
    <source>
        <dbReference type="ARBA" id="ARBA00022840"/>
    </source>
</evidence>
<reference evidence="5 6" key="1">
    <citation type="submission" date="2015-03" db="EMBL/GenBank/DDBJ databases">
        <title>Genome sequencing of Methylobacterium tarhaniae DSM 25844.</title>
        <authorList>
            <person name="Chaudhry V."/>
            <person name="Patil P.B."/>
        </authorList>
    </citation>
    <scope>NUCLEOTIDE SEQUENCE [LARGE SCALE GENOMIC DNA]</scope>
    <source>
        <strain evidence="5 6">DSM 25844</strain>
    </source>
</reference>
<keyword evidence="6" id="KW-1185">Reference proteome</keyword>
<evidence type="ECO:0000259" key="4">
    <source>
        <dbReference type="PROSITE" id="PS50893"/>
    </source>
</evidence>
<dbReference type="PANTHER" id="PTHR45772:SF2">
    <property type="entry name" value="ABC TRANSPORTER ATP-BINDING PROTEIN"/>
    <property type="match status" value="1"/>
</dbReference>
<name>A0A0J6TC38_9HYPH</name>
<dbReference type="SMART" id="SM00382">
    <property type="entry name" value="AAA"/>
    <property type="match status" value="1"/>
</dbReference>
<gene>
    <name evidence="5" type="ORF">VQ03_09125</name>
</gene>